<organism evidence="1 2">
    <name type="scientific">Pollutimonas bauzanensis</name>
    <dbReference type="NCBI Taxonomy" id="658167"/>
    <lineage>
        <taxon>Bacteria</taxon>
        <taxon>Pseudomonadati</taxon>
        <taxon>Pseudomonadota</taxon>
        <taxon>Betaproteobacteria</taxon>
        <taxon>Burkholderiales</taxon>
        <taxon>Alcaligenaceae</taxon>
        <taxon>Pollutimonas</taxon>
    </lineage>
</organism>
<dbReference type="STRING" id="658167.SAMN04488135_101268"/>
<reference evidence="1 2" key="1">
    <citation type="submission" date="2016-11" db="EMBL/GenBank/DDBJ databases">
        <authorList>
            <person name="Jaros S."/>
            <person name="Januszkiewicz K."/>
            <person name="Wedrychowicz H."/>
        </authorList>
    </citation>
    <scope>NUCLEOTIDE SEQUENCE [LARGE SCALE GENOMIC DNA]</scope>
    <source>
        <strain evidence="1 2">CGMCC 1.10190</strain>
    </source>
</reference>
<sequence length="76" mass="8560">MPNEKYTAEFDDPVEIAPGQWRYTYRILNSHGLPVAGMTRTDEACCSAEDASEQAAIQAEVDIDTLEGRDRAERRK</sequence>
<proteinExistence type="predicted"/>
<dbReference type="RefSeq" id="WP_073101229.1">
    <property type="nucleotide sequence ID" value="NZ_FQXE01000001.1"/>
</dbReference>
<keyword evidence="2" id="KW-1185">Reference proteome</keyword>
<dbReference type="EMBL" id="FQXE01000001">
    <property type="protein sequence ID" value="SHG78673.1"/>
    <property type="molecule type" value="Genomic_DNA"/>
</dbReference>
<accession>A0A1M5MPI3</accession>
<evidence type="ECO:0000313" key="2">
    <source>
        <dbReference type="Proteomes" id="UP000184226"/>
    </source>
</evidence>
<protein>
    <submittedName>
        <fullName evidence="1">Uncharacterized protein</fullName>
    </submittedName>
</protein>
<name>A0A1M5MPI3_9BURK</name>
<dbReference type="Proteomes" id="UP000184226">
    <property type="component" value="Unassembled WGS sequence"/>
</dbReference>
<gene>
    <name evidence="1" type="ORF">SAMN04488135_101268</name>
</gene>
<dbReference type="AlphaFoldDB" id="A0A1M5MPI3"/>
<evidence type="ECO:0000313" key="1">
    <source>
        <dbReference type="EMBL" id="SHG78673.1"/>
    </source>
</evidence>